<dbReference type="Pfam" id="PF13305">
    <property type="entry name" value="TetR_C_33"/>
    <property type="match status" value="1"/>
</dbReference>
<sequence>MTSNEAGPPSRYHHGDLRNALLAAGRTLLEEGGPTALSMREIARRVGVSAPAAYHHFSGLDDIAVALAERGFAELAERLQAAPSNAKGQLAPAGMAYVAFARKNPGLYRLMFGEGFHTAFAADDRIRSLRSAAYEVLKAGLSKRLPPDEIGTAALFLWSLTHGLALLMIDGQFDPGADPDALVAAVLRLSGKGLPTSAGSRDHA</sequence>
<dbReference type="EMBL" id="WUEY01000001">
    <property type="protein sequence ID" value="NEI68539.1"/>
    <property type="molecule type" value="Genomic_DNA"/>
</dbReference>
<dbReference type="Gene3D" id="1.10.357.10">
    <property type="entry name" value="Tetracycline Repressor, domain 2"/>
    <property type="match status" value="1"/>
</dbReference>
<comment type="caution">
    <text evidence="6">The sequence shown here is derived from an EMBL/GenBank/DDBJ whole genome shotgun (WGS) entry which is preliminary data.</text>
</comment>
<dbReference type="SUPFAM" id="SSF48498">
    <property type="entry name" value="Tetracyclin repressor-like, C-terminal domain"/>
    <property type="match status" value="1"/>
</dbReference>
<evidence type="ECO:0000259" key="5">
    <source>
        <dbReference type="PROSITE" id="PS50977"/>
    </source>
</evidence>
<organism evidence="6 7">
    <name type="scientific">Rhizobium lusitanum</name>
    <dbReference type="NCBI Taxonomy" id="293958"/>
    <lineage>
        <taxon>Bacteria</taxon>
        <taxon>Pseudomonadati</taxon>
        <taxon>Pseudomonadota</taxon>
        <taxon>Alphaproteobacteria</taxon>
        <taxon>Hyphomicrobiales</taxon>
        <taxon>Rhizobiaceae</taxon>
        <taxon>Rhizobium/Agrobacterium group</taxon>
        <taxon>Rhizobium</taxon>
    </lineage>
</organism>
<feature type="DNA-binding region" description="H-T-H motif" evidence="4">
    <location>
        <begin position="38"/>
        <end position="57"/>
    </location>
</feature>
<dbReference type="InterPro" id="IPR050109">
    <property type="entry name" value="HTH-type_TetR-like_transc_reg"/>
</dbReference>
<dbReference type="PRINTS" id="PR00455">
    <property type="entry name" value="HTHTETR"/>
</dbReference>
<name>A0A6L9TZ69_9HYPH</name>
<gene>
    <name evidence="6" type="ORF">GR212_03065</name>
</gene>
<dbReference type="InterPro" id="IPR001647">
    <property type="entry name" value="HTH_TetR"/>
</dbReference>
<dbReference type="InterPro" id="IPR025996">
    <property type="entry name" value="MT1864/Rv1816-like_C"/>
</dbReference>
<dbReference type="PANTHER" id="PTHR30055:SF220">
    <property type="entry name" value="TETR-FAMILY REGULATORY PROTEIN"/>
    <property type="match status" value="1"/>
</dbReference>
<proteinExistence type="predicted"/>
<dbReference type="InterPro" id="IPR009057">
    <property type="entry name" value="Homeodomain-like_sf"/>
</dbReference>
<feature type="domain" description="HTH tetR-type" evidence="5">
    <location>
        <begin position="15"/>
        <end position="75"/>
    </location>
</feature>
<dbReference type="SUPFAM" id="SSF46689">
    <property type="entry name" value="Homeodomain-like"/>
    <property type="match status" value="1"/>
</dbReference>
<keyword evidence="1" id="KW-0805">Transcription regulation</keyword>
<keyword evidence="3" id="KW-0804">Transcription</keyword>
<dbReference type="RefSeq" id="WP_163984968.1">
    <property type="nucleotide sequence ID" value="NZ_WUEY01000001.1"/>
</dbReference>
<keyword evidence="2 4" id="KW-0238">DNA-binding</keyword>
<dbReference type="GO" id="GO:0003700">
    <property type="term" value="F:DNA-binding transcription factor activity"/>
    <property type="evidence" value="ECO:0007669"/>
    <property type="project" value="TreeGrafter"/>
</dbReference>
<dbReference type="Pfam" id="PF00440">
    <property type="entry name" value="TetR_N"/>
    <property type="match status" value="1"/>
</dbReference>
<evidence type="ECO:0000256" key="2">
    <source>
        <dbReference type="ARBA" id="ARBA00023125"/>
    </source>
</evidence>
<dbReference type="InterPro" id="IPR036271">
    <property type="entry name" value="Tet_transcr_reg_TetR-rel_C_sf"/>
</dbReference>
<evidence type="ECO:0000256" key="3">
    <source>
        <dbReference type="ARBA" id="ARBA00023163"/>
    </source>
</evidence>
<reference evidence="6 7" key="1">
    <citation type="submission" date="2019-12" db="EMBL/GenBank/DDBJ databases">
        <title>Rhizobium genotypes associated with high levels of biological nitrogen fixation by grain legumes in a temperate-maritime cropping system.</title>
        <authorList>
            <person name="Maluk M."/>
            <person name="Francesc Ferrando Molina F."/>
            <person name="Lopez Del Egido L."/>
            <person name="Lafos M."/>
            <person name="Langarica-Fuentes A."/>
            <person name="Gebre Yohannes G."/>
            <person name="Young M.W."/>
            <person name="Martin P."/>
            <person name="Gantlett R."/>
            <person name="Kenicer G."/>
            <person name="Hawes C."/>
            <person name="Begg G.S."/>
            <person name="Quilliam R.S."/>
            <person name="Squire G.R."/>
            <person name="Poole P.S."/>
            <person name="Young P.W."/>
            <person name="Iannetta P.M."/>
            <person name="James E.K."/>
        </authorList>
    </citation>
    <scope>NUCLEOTIDE SEQUENCE [LARGE SCALE GENOMIC DNA]</scope>
    <source>
        <strain evidence="6 7">JHI1118</strain>
    </source>
</reference>
<dbReference type="Proteomes" id="UP000483035">
    <property type="component" value="Unassembled WGS sequence"/>
</dbReference>
<evidence type="ECO:0000256" key="1">
    <source>
        <dbReference type="ARBA" id="ARBA00023015"/>
    </source>
</evidence>
<evidence type="ECO:0000313" key="6">
    <source>
        <dbReference type="EMBL" id="NEI68539.1"/>
    </source>
</evidence>
<dbReference type="PANTHER" id="PTHR30055">
    <property type="entry name" value="HTH-TYPE TRANSCRIPTIONAL REGULATOR RUTR"/>
    <property type="match status" value="1"/>
</dbReference>
<dbReference type="AlphaFoldDB" id="A0A6L9TZ69"/>
<protein>
    <submittedName>
        <fullName evidence="6">TetR family transcriptional regulator</fullName>
    </submittedName>
</protein>
<evidence type="ECO:0000313" key="7">
    <source>
        <dbReference type="Proteomes" id="UP000483035"/>
    </source>
</evidence>
<dbReference type="GO" id="GO:0000976">
    <property type="term" value="F:transcription cis-regulatory region binding"/>
    <property type="evidence" value="ECO:0007669"/>
    <property type="project" value="TreeGrafter"/>
</dbReference>
<evidence type="ECO:0000256" key="4">
    <source>
        <dbReference type="PROSITE-ProRule" id="PRU00335"/>
    </source>
</evidence>
<accession>A0A6L9TZ69</accession>
<dbReference type="PROSITE" id="PS50977">
    <property type="entry name" value="HTH_TETR_2"/>
    <property type="match status" value="1"/>
</dbReference>